<dbReference type="AlphaFoldDB" id="A0A4D6M3G3"/>
<sequence>MAVAGGTMVRPDVFVQATLSRLGETCRNRLGSYSSSRLGGELSFERGDISLRREGLA</sequence>
<evidence type="ECO:0000313" key="1">
    <source>
        <dbReference type="EMBL" id="QCD95869.1"/>
    </source>
</evidence>
<gene>
    <name evidence="1" type="ORF">DEO72_LG6g566</name>
</gene>
<proteinExistence type="predicted"/>
<organism evidence="1 2">
    <name type="scientific">Vigna unguiculata</name>
    <name type="common">Cowpea</name>
    <dbReference type="NCBI Taxonomy" id="3917"/>
    <lineage>
        <taxon>Eukaryota</taxon>
        <taxon>Viridiplantae</taxon>
        <taxon>Streptophyta</taxon>
        <taxon>Embryophyta</taxon>
        <taxon>Tracheophyta</taxon>
        <taxon>Spermatophyta</taxon>
        <taxon>Magnoliopsida</taxon>
        <taxon>eudicotyledons</taxon>
        <taxon>Gunneridae</taxon>
        <taxon>Pentapetalae</taxon>
        <taxon>rosids</taxon>
        <taxon>fabids</taxon>
        <taxon>Fabales</taxon>
        <taxon>Fabaceae</taxon>
        <taxon>Papilionoideae</taxon>
        <taxon>50 kb inversion clade</taxon>
        <taxon>NPAAA clade</taxon>
        <taxon>indigoferoid/millettioid clade</taxon>
        <taxon>Phaseoleae</taxon>
        <taxon>Vigna</taxon>
    </lineage>
</organism>
<name>A0A4D6M3G3_VIGUN</name>
<keyword evidence="2" id="KW-1185">Reference proteome</keyword>
<reference evidence="1 2" key="1">
    <citation type="submission" date="2019-04" db="EMBL/GenBank/DDBJ databases">
        <title>An improved genome assembly and genetic linkage map for asparagus bean, Vigna unguiculata ssp. sesquipedialis.</title>
        <authorList>
            <person name="Xia Q."/>
            <person name="Zhang R."/>
            <person name="Dong Y."/>
        </authorList>
    </citation>
    <scope>NUCLEOTIDE SEQUENCE [LARGE SCALE GENOMIC DNA]</scope>
    <source>
        <tissue evidence="1">Leaf</tissue>
    </source>
</reference>
<dbReference type="Proteomes" id="UP000501690">
    <property type="component" value="Linkage Group LG6"/>
</dbReference>
<evidence type="ECO:0000313" key="2">
    <source>
        <dbReference type="Proteomes" id="UP000501690"/>
    </source>
</evidence>
<accession>A0A4D6M3G3</accession>
<dbReference type="EMBL" id="CP039350">
    <property type="protein sequence ID" value="QCD95869.1"/>
    <property type="molecule type" value="Genomic_DNA"/>
</dbReference>
<protein>
    <submittedName>
        <fullName evidence="1">Uncharacterized protein</fullName>
    </submittedName>
</protein>